<name>A7F0F9_SCLS1</name>
<dbReference type="InParanoid" id="A7F0F9"/>
<feature type="compositionally biased region" description="Polar residues" evidence="1">
    <location>
        <begin position="54"/>
        <end position="63"/>
    </location>
</feature>
<dbReference type="GeneID" id="5483973"/>
<dbReference type="RefSeq" id="XP_001587836.1">
    <property type="nucleotide sequence ID" value="XM_001587786.1"/>
</dbReference>
<reference evidence="3" key="1">
    <citation type="journal article" date="2011" name="PLoS Genet.">
        <title>Genomic analysis of the necrotrophic fungal pathogens Sclerotinia sclerotiorum and Botrytis cinerea.</title>
        <authorList>
            <person name="Amselem J."/>
            <person name="Cuomo C.A."/>
            <person name="van Kan J.A."/>
            <person name="Viaud M."/>
            <person name="Benito E.P."/>
            <person name="Couloux A."/>
            <person name="Coutinho P.M."/>
            <person name="de Vries R.P."/>
            <person name="Dyer P.S."/>
            <person name="Fillinger S."/>
            <person name="Fournier E."/>
            <person name="Gout L."/>
            <person name="Hahn M."/>
            <person name="Kohn L."/>
            <person name="Lapalu N."/>
            <person name="Plummer K.M."/>
            <person name="Pradier J.M."/>
            <person name="Quevillon E."/>
            <person name="Sharon A."/>
            <person name="Simon A."/>
            <person name="ten Have A."/>
            <person name="Tudzynski B."/>
            <person name="Tudzynski P."/>
            <person name="Wincker P."/>
            <person name="Andrew M."/>
            <person name="Anthouard V."/>
            <person name="Beever R.E."/>
            <person name="Beffa R."/>
            <person name="Benoit I."/>
            <person name="Bouzid O."/>
            <person name="Brault B."/>
            <person name="Chen Z."/>
            <person name="Choquer M."/>
            <person name="Collemare J."/>
            <person name="Cotton P."/>
            <person name="Danchin E.G."/>
            <person name="Da Silva C."/>
            <person name="Gautier A."/>
            <person name="Giraud C."/>
            <person name="Giraud T."/>
            <person name="Gonzalez C."/>
            <person name="Grossetete S."/>
            <person name="Guldener U."/>
            <person name="Henrissat B."/>
            <person name="Howlett B.J."/>
            <person name="Kodira C."/>
            <person name="Kretschmer M."/>
            <person name="Lappartient A."/>
            <person name="Leroch M."/>
            <person name="Levis C."/>
            <person name="Mauceli E."/>
            <person name="Neuveglise C."/>
            <person name="Oeser B."/>
            <person name="Pearson M."/>
            <person name="Poulain J."/>
            <person name="Poussereau N."/>
            <person name="Quesneville H."/>
            <person name="Rascle C."/>
            <person name="Schumacher J."/>
            <person name="Segurens B."/>
            <person name="Sexton A."/>
            <person name="Silva E."/>
            <person name="Sirven C."/>
            <person name="Soanes D.M."/>
            <person name="Talbot N.J."/>
            <person name="Templeton M."/>
            <person name="Yandava C."/>
            <person name="Yarden O."/>
            <person name="Zeng Q."/>
            <person name="Rollins J.A."/>
            <person name="Lebrun M.H."/>
            <person name="Dickman M."/>
        </authorList>
    </citation>
    <scope>NUCLEOTIDE SEQUENCE [LARGE SCALE GENOMIC DNA]</scope>
    <source>
        <strain evidence="3">ATCC 18683 / 1980 / Ss-1</strain>
    </source>
</reference>
<dbReference type="Proteomes" id="UP000001312">
    <property type="component" value="Unassembled WGS sequence"/>
</dbReference>
<dbReference type="KEGG" id="ssl:SS1G_11077"/>
<feature type="region of interest" description="Disordered" evidence="1">
    <location>
        <begin position="27"/>
        <end position="63"/>
    </location>
</feature>
<evidence type="ECO:0000313" key="2">
    <source>
        <dbReference type="EMBL" id="EDN95201.1"/>
    </source>
</evidence>
<evidence type="ECO:0000256" key="1">
    <source>
        <dbReference type="SAM" id="MobiDB-lite"/>
    </source>
</evidence>
<proteinExistence type="predicted"/>
<dbReference type="EMBL" id="CH476637">
    <property type="protein sequence ID" value="EDN95201.1"/>
    <property type="molecule type" value="Genomic_DNA"/>
</dbReference>
<gene>
    <name evidence="2" type="ORF">SS1G_11077</name>
</gene>
<dbReference type="AlphaFoldDB" id="A7F0F9"/>
<sequence length="63" mass="6739">MSFFGGKCNSGPIFSANLRPKTLSLVAKRSRSKSISKSKSASASKAQSPRPKPQTSRLIGQML</sequence>
<accession>A7F0F9</accession>
<feature type="compositionally biased region" description="Low complexity" evidence="1">
    <location>
        <begin position="37"/>
        <end position="49"/>
    </location>
</feature>
<dbReference type="HOGENOM" id="CLU_2887172_0_0_1"/>
<keyword evidence="3" id="KW-1185">Reference proteome</keyword>
<protein>
    <submittedName>
        <fullName evidence="2">Uncharacterized protein</fullName>
    </submittedName>
</protein>
<organism evidence="2 3">
    <name type="scientific">Sclerotinia sclerotiorum (strain ATCC 18683 / 1980 / Ss-1)</name>
    <name type="common">White mold</name>
    <name type="synonym">Whetzelinia sclerotiorum</name>
    <dbReference type="NCBI Taxonomy" id="665079"/>
    <lineage>
        <taxon>Eukaryota</taxon>
        <taxon>Fungi</taxon>
        <taxon>Dikarya</taxon>
        <taxon>Ascomycota</taxon>
        <taxon>Pezizomycotina</taxon>
        <taxon>Leotiomycetes</taxon>
        <taxon>Helotiales</taxon>
        <taxon>Sclerotiniaceae</taxon>
        <taxon>Sclerotinia</taxon>
    </lineage>
</organism>
<evidence type="ECO:0000313" key="3">
    <source>
        <dbReference type="Proteomes" id="UP000001312"/>
    </source>
</evidence>